<evidence type="ECO:0000313" key="4">
    <source>
        <dbReference type="EMBL" id="QSQ25450.1"/>
    </source>
</evidence>
<dbReference type="InterPro" id="IPR007621">
    <property type="entry name" value="TPM_dom"/>
</dbReference>
<organism evidence="4 5">
    <name type="scientific">Pyxidicoccus parkwayensis</name>
    <dbReference type="NCBI Taxonomy" id="2813578"/>
    <lineage>
        <taxon>Bacteria</taxon>
        <taxon>Pseudomonadati</taxon>
        <taxon>Myxococcota</taxon>
        <taxon>Myxococcia</taxon>
        <taxon>Myxococcales</taxon>
        <taxon>Cystobacterineae</taxon>
        <taxon>Myxococcaceae</taxon>
        <taxon>Pyxidicoccus</taxon>
    </lineage>
</organism>
<feature type="transmembrane region" description="Helical" evidence="2">
    <location>
        <begin position="211"/>
        <end position="233"/>
    </location>
</feature>
<evidence type="ECO:0000259" key="3">
    <source>
        <dbReference type="Pfam" id="PF04536"/>
    </source>
</evidence>
<keyword evidence="2" id="KW-0472">Membrane</keyword>
<feature type="compositionally biased region" description="Low complexity" evidence="1">
    <location>
        <begin position="351"/>
        <end position="366"/>
    </location>
</feature>
<evidence type="ECO:0000313" key="5">
    <source>
        <dbReference type="Proteomes" id="UP000662747"/>
    </source>
</evidence>
<name>A0ABX7P4N7_9BACT</name>
<dbReference type="Pfam" id="PF04536">
    <property type="entry name" value="TPM_phosphatase"/>
    <property type="match status" value="1"/>
</dbReference>
<gene>
    <name evidence="4" type="ORF">JY651_11190</name>
</gene>
<dbReference type="EMBL" id="CP071090">
    <property type="protein sequence ID" value="QSQ25450.1"/>
    <property type="molecule type" value="Genomic_DNA"/>
</dbReference>
<feature type="region of interest" description="Disordered" evidence="1">
    <location>
        <begin position="337"/>
        <end position="382"/>
    </location>
</feature>
<dbReference type="Proteomes" id="UP000662747">
    <property type="component" value="Chromosome"/>
</dbReference>
<dbReference type="PANTHER" id="PTHR30373:SF2">
    <property type="entry name" value="UPF0603 PROTEIN YGCG"/>
    <property type="match status" value="1"/>
</dbReference>
<feature type="domain" description="TPM" evidence="3">
    <location>
        <begin position="41"/>
        <end position="159"/>
    </location>
</feature>
<keyword evidence="5" id="KW-1185">Reference proteome</keyword>
<reference evidence="4 5" key="1">
    <citation type="submission" date="2021-02" db="EMBL/GenBank/DDBJ databases">
        <title>De Novo genome assembly of isolated myxobacteria.</title>
        <authorList>
            <person name="Stevens D.C."/>
        </authorList>
    </citation>
    <scope>NUCLEOTIDE SEQUENCE [LARGE SCALE GENOMIC DNA]</scope>
    <source>
        <strain evidence="5">SCPEA02</strain>
    </source>
</reference>
<dbReference type="Gene3D" id="3.10.310.50">
    <property type="match status" value="1"/>
</dbReference>
<accession>A0ABX7P4N7</accession>
<keyword evidence="2" id="KW-0812">Transmembrane</keyword>
<evidence type="ECO:0000256" key="2">
    <source>
        <dbReference type="SAM" id="Phobius"/>
    </source>
</evidence>
<sequence>MRAWLSWLVLFCVLGTPALGVTVQKVPRPPRGTWTVDLTPSHVLTQATKAEVNRIANELNDRGLGQLAVVVVGTTSGQPSRMFALDLFNRWGIGHAGRNDGVLLFVALSDRKAEIILGDGVNGPEDQRASDAVMADDVVPGFKRNDPNAAVLQGALGLKALLENARLNNPNAAAASTDAPISMGAVADTDPQPATTEPYVSRPEEPSSSSGLGFVVGGAGVLGAAGLAGRAWFRRRPRKCGRCGNLRVRLDERADNAHLDAGQRFEESLGSVDYDVWWCDPCEDALVERYGALFTSFSRCSRCNYVTVKQTSRTLVSATYDHGGEVEVTRTCGHCDHVTTSRHSTPRRTRPSSSSSSRSSSRSSGSSFGGGRSSGGGSSGSW</sequence>
<evidence type="ECO:0000256" key="1">
    <source>
        <dbReference type="SAM" id="MobiDB-lite"/>
    </source>
</evidence>
<dbReference type="RefSeq" id="WP_206727005.1">
    <property type="nucleotide sequence ID" value="NZ_CP071090.1"/>
</dbReference>
<keyword evidence="2" id="KW-1133">Transmembrane helix</keyword>
<feature type="compositionally biased region" description="Gly residues" evidence="1">
    <location>
        <begin position="367"/>
        <end position="382"/>
    </location>
</feature>
<dbReference type="PANTHER" id="PTHR30373">
    <property type="entry name" value="UPF0603 PROTEIN YGCG"/>
    <property type="match status" value="1"/>
</dbReference>
<proteinExistence type="predicted"/>
<protein>
    <submittedName>
        <fullName evidence="4">TPM domain-containing protein</fullName>
    </submittedName>
</protein>